<sequence>MTEREEEKEMRERDKQIESDYVEVVELTTHLRLLTESHSDDREFANYILDVGNGNISVQQNLGEFKIKLPNEPCLESGTLSELCNCVYADLKNNFTNPVWVANRTIVIPTNEAAHYVNGFLLTRIPGELNIYRSSDTVDNETLYPIKFIKKLTPSGFPSHILELKKKTMHNASVKFSYN</sequence>
<name>A0A0L8FQB1_OCTBM</name>
<dbReference type="STRING" id="37653.A0A0L8FQB1"/>
<accession>A0A0L8FQB1</accession>
<organism evidence="1">
    <name type="scientific">Octopus bimaculoides</name>
    <name type="common">California two-spotted octopus</name>
    <dbReference type="NCBI Taxonomy" id="37653"/>
    <lineage>
        <taxon>Eukaryota</taxon>
        <taxon>Metazoa</taxon>
        <taxon>Spiralia</taxon>
        <taxon>Lophotrochozoa</taxon>
        <taxon>Mollusca</taxon>
        <taxon>Cephalopoda</taxon>
        <taxon>Coleoidea</taxon>
        <taxon>Octopodiformes</taxon>
        <taxon>Octopoda</taxon>
        <taxon>Incirrata</taxon>
        <taxon>Octopodidae</taxon>
        <taxon>Octopus</taxon>
    </lineage>
</organism>
<gene>
    <name evidence="1" type="ORF">OCBIM_22010996mg</name>
</gene>
<dbReference type="AlphaFoldDB" id="A0A0L8FQB1"/>
<proteinExistence type="predicted"/>
<dbReference type="EMBL" id="KQ427580">
    <property type="protein sequence ID" value="KOF66906.1"/>
    <property type="molecule type" value="Genomic_DNA"/>
</dbReference>
<reference evidence="1" key="1">
    <citation type="submission" date="2015-07" db="EMBL/GenBank/DDBJ databases">
        <title>MeaNS - Measles Nucleotide Surveillance Program.</title>
        <authorList>
            <person name="Tran T."/>
            <person name="Druce J."/>
        </authorList>
    </citation>
    <scope>NUCLEOTIDE SEQUENCE</scope>
    <source>
        <strain evidence="1">UCB-OBI-ISO-001</strain>
        <tissue evidence="1">Gonad</tissue>
    </source>
</reference>
<protein>
    <submittedName>
        <fullName evidence="1">Uncharacterized protein</fullName>
    </submittedName>
</protein>
<dbReference type="PANTHER" id="PTHR10492:SF57">
    <property type="entry name" value="ATP-DEPENDENT DNA HELICASE"/>
    <property type="match status" value="1"/>
</dbReference>
<dbReference type="PANTHER" id="PTHR10492">
    <property type="match status" value="1"/>
</dbReference>
<evidence type="ECO:0000313" key="1">
    <source>
        <dbReference type="EMBL" id="KOF66906.1"/>
    </source>
</evidence>